<accession>A0ACB8VPN1</accession>
<keyword evidence="2" id="KW-1185">Reference proteome</keyword>
<evidence type="ECO:0000313" key="2">
    <source>
        <dbReference type="Proteomes" id="UP000831701"/>
    </source>
</evidence>
<proteinExistence type="predicted"/>
<organism evidence="1 2">
    <name type="scientific">Scortum barcoo</name>
    <name type="common">barcoo grunter</name>
    <dbReference type="NCBI Taxonomy" id="214431"/>
    <lineage>
        <taxon>Eukaryota</taxon>
        <taxon>Metazoa</taxon>
        <taxon>Chordata</taxon>
        <taxon>Craniata</taxon>
        <taxon>Vertebrata</taxon>
        <taxon>Euteleostomi</taxon>
        <taxon>Actinopterygii</taxon>
        <taxon>Neopterygii</taxon>
        <taxon>Teleostei</taxon>
        <taxon>Neoteleostei</taxon>
        <taxon>Acanthomorphata</taxon>
        <taxon>Eupercaria</taxon>
        <taxon>Centrarchiformes</taxon>
        <taxon>Terapontoidei</taxon>
        <taxon>Terapontidae</taxon>
        <taxon>Scortum</taxon>
    </lineage>
</organism>
<name>A0ACB8VPN1_9TELE</name>
<evidence type="ECO:0000313" key="1">
    <source>
        <dbReference type="EMBL" id="KAI3357635.1"/>
    </source>
</evidence>
<gene>
    <name evidence="1" type="ORF">L3Q82_016047</name>
</gene>
<reference evidence="1" key="1">
    <citation type="submission" date="2022-04" db="EMBL/GenBank/DDBJ databases">
        <title>Jade perch genome.</title>
        <authorList>
            <person name="Chao B."/>
        </authorList>
    </citation>
    <scope>NUCLEOTIDE SEQUENCE</scope>
    <source>
        <strain evidence="1">CB-2022</strain>
    </source>
</reference>
<sequence>MKYRERSLHSPLSSPPCKLQQPRRSSGTSLELETISSRDLQAVPPEPFSGVSSQCKGFIFQCKLFFQLKPISFSNDFSKIHFMLGLLRGKALTWAEARFAGRTFSGLTFSAFLEEFRRVLRPQATPFCASSRLFTITQGRRLVADYTLDFRTLAAFYNGLREYIRAGRTCISGGARVGLEALIKLTGNIDSRLQALAGVSAAPVQFPLRF</sequence>
<dbReference type="Proteomes" id="UP000831701">
    <property type="component" value="Chromosome 19"/>
</dbReference>
<protein>
    <submittedName>
        <fullName evidence="1">Uncharacterized protein</fullName>
    </submittedName>
</protein>
<dbReference type="EMBL" id="CM041549">
    <property type="protein sequence ID" value="KAI3357635.1"/>
    <property type="molecule type" value="Genomic_DNA"/>
</dbReference>
<comment type="caution">
    <text evidence="1">The sequence shown here is derived from an EMBL/GenBank/DDBJ whole genome shotgun (WGS) entry which is preliminary data.</text>
</comment>